<name>A0A317JPU0_9BACT</name>
<accession>A0A317JPU0</accession>
<organism evidence="1 2">
    <name type="scientific">Candidatus Cerribacteria bacterium 'Amazon FNV 2010 28 9'</name>
    <dbReference type="NCBI Taxonomy" id="2081795"/>
    <lineage>
        <taxon>Bacteria</taxon>
        <taxon>Candidatus Cerribacteria</taxon>
    </lineage>
</organism>
<reference evidence="1 2" key="1">
    <citation type="submission" date="2018-02" db="EMBL/GenBank/DDBJ databases">
        <title>Genomic Reconstructions from Amazon Rainforest and Pasture Soil Reveal Novel Insights into the Physiology of Candidate Phyla in Tropical Sites.</title>
        <authorList>
            <person name="Kroeger M.E."/>
            <person name="Delmont T."/>
            <person name="Eren A.M."/>
            <person name="Guo J."/>
            <person name="Meyer K.M."/>
            <person name="Khan K."/>
            <person name="Rodrigues J.L.M."/>
            <person name="Bohannan B.J.M."/>
            <person name="Tringe S."/>
            <person name="Borges C.D."/>
            <person name="Tiedje J."/>
            <person name="Tsai S.M."/>
            <person name="Nusslein K."/>
        </authorList>
    </citation>
    <scope>NUCLEOTIDE SEQUENCE [LARGE SCALE GENOMIC DNA]</scope>
    <source>
        <strain evidence="1">Amazon FNV 2010 28 9</strain>
    </source>
</reference>
<dbReference type="EMBL" id="PSRQ01000039">
    <property type="protein sequence ID" value="PWU23306.1"/>
    <property type="molecule type" value="Genomic_DNA"/>
</dbReference>
<proteinExistence type="predicted"/>
<dbReference type="Proteomes" id="UP000246104">
    <property type="component" value="Unassembled WGS sequence"/>
</dbReference>
<evidence type="ECO:0000313" key="1">
    <source>
        <dbReference type="EMBL" id="PWU23306.1"/>
    </source>
</evidence>
<dbReference type="AlphaFoldDB" id="A0A317JPU0"/>
<comment type="caution">
    <text evidence="1">The sequence shown here is derived from an EMBL/GenBank/DDBJ whole genome shotgun (WGS) entry which is preliminary data.</text>
</comment>
<evidence type="ECO:0000313" key="2">
    <source>
        <dbReference type="Proteomes" id="UP000246104"/>
    </source>
</evidence>
<protein>
    <submittedName>
        <fullName evidence="1">Uncharacterized protein</fullName>
    </submittedName>
</protein>
<sequence>MANVTEQLKLLEQHTSNVEKTRLVTDEHLVKAALSFATGSMVAEFTSTLVGAAPFYIESLRQLLLSANQIQKYLRATKEFDTFLGKK</sequence>
<gene>
    <name evidence="1" type="ORF">C5B42_03420</name>
</gene>